<dbReference type="NCBIfam" id="NF004714">
    <property type="entry name" value="PRK06058.1"/>
    <property type="match status" value="1"/>
</dbReference>
<comment type="catalytic activity">
    <reaction evidence="14">
        <text>4-aminobutanoate + 2-oxoglutarate = succinate semialdehyde + L-glutamate</text>
        <dbReference type="Rhea" id="RHEA:23352"/>
        <dbReference type="ChEBI" id="CHEBI:16810"/>
        <dbReference type="ChEBI" id="CHEBI:29985"/>
        <dbReference type="ChEBI" id="CHEBI:57706"/>
        <dbReference type="ChEBI" id="CHEBI:59888"/>
        <dbReference type="EC" id="2.6.1.19"/>
    </reaction>
</comment>
<comment type="pathway">
    <text evidence="3">Amino-acid degradation; 4-aminobutanoate degradation.</text>
</comment>
<evidence type="ECO:0000256" key="4">
    <source>
        <dbReference type="ARBA" id="ARBA00008954"/>
    </source>
</evidence>
<dbReference type="InterPro" id="IPR015422">
    <property type="entry name" value="PyrdxlP-dep_Trfase_small"/>
</dbReference>
<sequence length="441" mass="46673">MEFRLEQKRSIVTELPGPKSQALAAERAKYVSNSIGSSLPSYIAEADGAILRDVDGNQFVDFGSGIGVTTVGNGHPTVIKAIQETAASGAHFQINTAPYGSYVELCKRLTELTPGNFEKKAALFNSGAEALENAVKIARKYTGRDAIVVFDHAFHGRTNLTMAMTSKSMPYKDGFGPFAPEIYRFPASYPYRDGLTGAEAAARTISAIEKQIGAKNVAAIVIEPLQGEGGFIVPAEGFLPAIVDFAHENGIVFVADEVQSGMARTGKWFCSEWDGIEPDLITSAKGIAGGMPLSAVIGRAEIMDAPHAGGIGGTYSGNPIANAAALATIEVYETENLAEKALEIEAKVRAAFEPLVGEVATVGEVRGRGAMLAIEFVKAGGKEPNPEIVKEIVSDALSQGVLLLTCGTYGNVIRLLPPLVMSDELLDDAIGVFIESIRKFS</sequence>
<dbReference type="InterPro" id="IPR004632">
    <property type="entry name" value="4NH2But_aminotransferase_bac"/>
</dbReference>
<comment type="catalytic activity">
    <reaction evidence="1">
        <text>(S)-3-amino-2-methylpropanoate + 2-oxoglutarate = 2-methyl-3-oxopropanoate + L-glutamate</text>
        <dbReference type="Rhea" id="RHEA:13993"/>
        <dbReference type="ChEBI" id="CHEBI:16810"/>
        <dbReference type="ChEBI" id="CHEBI:29985"/>
        <dbReference type="ChEBI" id="CHEBI:57700"/>
        <dbReference type="ChEBI" id="CHEBI:58655"/>
        <dbReference type="EC" id="2.6.1.22"/>
    </reaction>
</comment>
<dbReference type="SUPFAM" id="SSF53383">
    <property type="entry name" value="PLP-dependent transferases"/>
    <property type="match status" value="1"/>
</dbReference>
<evidence type="ECO:0000313" key="18">
    <source>
        <dbReference type="Proteomes" id="UP000274391"/>
    </source>
</evidence>
<dbReference type="Gene3D" id="3.90.1150.10">
    <property type="entry name" value="Aspartate Aminotransferase, domain 1"/>
    <property type="match status" value="1"/>
</dbReference>
<comment type="cofactor">
    <cofactor evidence="2">
        <name>pyridoxal 5'-phosphate</name>
        <dbReference type="ChEBI" id="CHEBI:597326"/>
    </cofactor>
</comment>
<dbReference type="InterPro" id="IPR049704">
    <property type="entry name" value="Aminotrans_3_PPA_site"/>
</dbReference>
<dbReference type="InterPro" id="IPR005814">
    <property type="entry name" value="Aminotrans_3"/>
</dbReference>
<dbReference type="PANTHER" id="PTHR11986">
    <property type="entry name" value="AMINOTRANSFERASE CLASS III"/>
    <property type="match status" value="1"/>
</dbReference>
<proteinExistence type="inferred from homology"/>
<evidence type="ECO:0000256" key="3">
    <source>
        <dbReference type="ARBA" id="ARBA00005176"/>
    </source>
</evidence>
<evidence type="ECO:0000256" key="11">
    <source>
        <dbReference type="ARBA" id="ARBA00030204"/>
    </source>
</evidence>
<keyword evidence="9 16" id="KW-0663">Pyridoxal phosphate</keyword>
<dbReference type="InterPro" id="IPR015421">
    <property type="entry name" value="PyrdxlP-dep_Trfase_major"/>
</dbReference>
<dbReference type="FunFam" id="3.40.640.10:FF:000013">
    <property type="entry name" value="4-aminobutyrate aminotransferase"/>
    <property type="match status" value="1"/>
</dbReference>
<dbReference type="GO" id="GO:0047298">
    <property type="term" value="F:(S)-3-amino-2-methylpropionate transaminase activity"/>
    <property type="evidence" value="ECO:0007669"/>
    <property type="project" value="UniProtKB-EC"/>
</dbReference>
<evidence type="ECO:0000313" key="17">
    <source>
        <dbReference type="EMBL" id="RRJ88361.1"/>
    </source>
</evidence>
<dbReference type="Proteomes" id="UP000274391">
    <property type="component" value="Unassembled WGS sequence"/>
</dbReference>
<evidence type="ECO:0000256" key="16">
    <source>
        <dbReference type="RuleBase" id="RU003560"/>
    </source>
</evidence>
<evidence type="ECO:0000256" key="8">
    <source>
        <dbReference type="ARBA" id="ARBA00022679"/>
    </source>
</evidence>
<evidence type="ECO:0000256" key="15">
    <source>
        <dbReference type="ARBA" id="ARBA00050054"/>
    </source>
</evidence>
<dbReference type="Gene3D" id="3.40.640.10">
    <property type="entry name" value="Type I PLP-dependent aspartate aminotransferase-like (Major domain)"/>
    <property type="match status" value="1"/>
</dbReference>
<dbReference type="EC" id="2.6.1.19" evidence="6"/>
<evidence type="ECO:0000256" key="1">
    <source>
        <dbReference type="ARBA" id="ARBA00001750"/>
    </source>
</evidence>
<dbReference type="AlphaFoldDB" id="A0A3P3VZW3"/>
<evidence type="ECO:0000256" key="10">
    <source>
        <dbReference type="ARBA" id="ARBA00029760"/>
    </source>
</evidence>
<dbReference type="PROSITE" id="PS00600">
    <property type="entry name" value="AA_TRANSFER_CLASS_3"/>
    <property type="match status" value="1"/>
</dbReference>
<dbReference type="NCBIfam" id="TIGR00700">
    <property type="entry name" value="GABAtrnsam"/>
    <property type="match status" value="1"/>
</dbReference>
<dbReference type="Pfam" id="PF00202">
    <property type="entry name" value="Aminotran_3"/>
    <property type="match status" value="1"/>
</dbReference>
<dbReference type="GO" id="GO:0034386">
    <property type="term" value="F:4-aminobutyrate:2-oxoglutarate transaminase activity"/>
    <property type="evidence" value="ECO:0007669"/>
    <property type="project" value="UniProtKB-EC"/>
</dbReference>
<organism evidence="17 18">
    <name type="scientific">Gulosibacter macacae</name>
    <dbReference type="NCBI Taxonomy" id="2488791"/>
    <lineage>
        <taxon>Bacteria</taxon>
        <taxon>Bacillati</taxon>
        <taxon>Actinomycetota</taxon>
        <taxon>Actinomycetes</taxon>
        <taxon>Micrococcales</taxon>
        <taxon>Microbacteriaceae</taxon>
        <taxon>Gulosibacter</taxon>
    </lineage>
</organism>
<dbReference type="PIRSF" id="PIRSF000521">
    <property type="entry name" value="Transaminase_4ab_Lys_Orn"/>
    <property type="match status" value="1"/>
</dbReference>
<dbReference type="InterPro" id="IPR050103">
    <property type="entry name" value="Class-III_PLP-dep_AT"/>
</dbReference>
<evidence type="ECO:0000256" key="12">
    <source>
        <dbReference type="ARBA" id="ARBA00030857"/>
    </source>
</evidence>
<keyword evidence="8 17" id="KW-0808">Transferase</keyword>
<comment type="similarity">
    <text evidence="4 16">Belongs to the class-III pyridoxal-phosphate-dependent aminotransferase family.</text>
</comment>
<reference evidence="17 18" key="1">
    <citation type="submission" date="2018-11" db="EMBL/GenBank/DDBJ databases">
        <title>YIM 102482-1 draft genome.</title>
        <authorList>
            <person name="Li G."/>
            <person name="Jiang Y."/>
        </authorList>
    </citation>
    <scope>NUCLEOTIDE SEQUENCE [LARGE SCALE GENOMIC DNA]</scope>
    <source>
        <strain evidence="17 18">YIM 102482-1</strain>
    </source>
</reference>
<evidence type="ECO:0000256" key="5">
    <source>
        <dbReference type="ARBA" id="ARBA00012876"/>
    </source>
</evidence>
<evidence type="ECO:0000256" key="14">
    <source>
        <dbReference type="ARBA" id="ARBA00048021"/>
    </source>
</evidence>
<dbReference type="PANTHER" id="PTHR11986:SF58">
    <property type="entry name" value="LEUCINE_METHIONINE RACEMASE"/>
    <property type="match status" value="1"/>
</dbReference>
<accession>A0A3P3VZW3</accession>
<dbReference type="GO" id="GO:0042802">
    <property type="term" value="F:identical protein binding"/>
    <property type="evidence" value="ECO:0007669"/>
    <property type="project" value="TreeGrafter"/>
</dbReference>
<keyword evidence="7 17" id="KW-0032">Aminotransferase</keyword>
<dbReference type="RefSeq" id="WP_124969570.1">
    <property type="nucleotide sequence ID" value="NZ_RQVS01000002.1"/>
</dbReference>
<dbReference type="InterPro" id="IPR015424">
    <property type="entry name" value="PyrdxlP-dep_Trfase"/>
</dbReference>
<gene>
    <name evidence="17" type="primary">gabT</name>
    <name evidence="17" type="ORF">EG850_02670</name>
</gene>
<evidence type="ECO:0000256" key="13">
    <source>
        <dbReference type="ARBA" id="ARBA00031787"/>
    </source>
</evidence>
<dbReference type="GO" id="GO:0030170">
    <property type="term" value="F:pyridoxal phosphate binding"/>
    <property type="evidence" value="ECO:0007669"/>
    <property type="project" value="InterPro"/>
</dbReference>
<evidence type="ECO:0000256" key="6">
    <source>
        <dbReference type="ARBA" id="ARBA00012912"/>
    </source>
</evidence>
<dbReference type="CDD" id="cd00610">
    <property type="entry name" value="OAT_like"/>
    <property type="match status" value="1"/>
</dbReference>
<comment type="caution">
    <text evidence="17">The sequence shown here is derived from an EMBL/GenBank/DDBJ whole genome shotgun (WGS) entry which is preliminary data.</text>
</comment>
<evidence type="ECO:0000256" key="9">
    <source>
        <dbReference type="ARBA" id="ARBA00022898"/>
    </source>
</evidence>
<dbReference type="OrthoDB" id="9801052at2"/>
<dbReference type="EMBL" id="RQVS01000002">
    <property type="protein sequence ID" value="RRJ88361.1"/>
    <property type="molecule type" value="Genomic_DNA"/>
</dbReference>
<keyword evidence="18" id="KW-1185">Reference proteome</keyword>
<dbReference type="GO" id="GO:0009448">
    <property type="term" value="P:gamma-aminobutyric acid metabolic process"/>
    <property type="evidence" value="ECO:0007669"/>
    <property type="project" value="InterPro"/>
</dbReference>
<evidence type="ECO:0000256" key="7">
    <source>
        <dbReference type="ARBA" id="ARBA00022576"/>
    </source>
</evidence>
<name>A0A3P3VZW3_9MICO</name>
<dbReference type="EC" id="2.6.1.22" evidence="5"/>
<protein>
    <recommendedName>
        <fullName evidence="12">(S)-3-amino-2-methylpropionate transaminase</fullName>
        <ecNumber evidence="6">2.6.1.19</ecNumber>
        <ecNumber evidence="5">2.6.1.22</ecNumber>
    </recommendedName>
    <alternativeName>
        <fullName evidence="13">GABA aminotransferase</fullName>
    </alternativeName>
    <alternativeName>
        <fullName evidence="11">Gamma-amino-N-butyrate transaminase</fullName>
    </alternativeName>
    <alternativeName>
        <fullName evidence="15">Glutamate:succinic semialdehyde transaminase</fullName>
    </alternativeName>
    <alternativeName>
        <fullName evidence="10">L-AIBAT</fullName>
    </alternativeName>
</protein>
<evidence type="ECO:0000256" key="2">
    <source>
        <dbReference type="ARBA" id="ARBA00001933"/>
    </source>
</evidence>